<dbReference type="InterPro" id="IPR014718">
    <property type="entry name" value="GH-type_carb-bd"/>
</dbReference>
<dbReference type="SUPFAM" id="SSF49303">
    <property type="entry name" value="beta-Galactosidase/glucuronidase domain"/>
    <property type="match status" value="1"/>
</dbReference>
<dbReference type="InterPro" id="IPR013783">
    <property type="entry name" value="Ig-like_fold"/>
</dbReference>
<reference evidence="8 9" key="1">
    <citation type="submission" date="2019-02" db="EMBL/GenBank/DDBJ databases">
        <title>Deep-cultivation of Planctomycetes and their phenomic and genomic characterization uncovers novel biology.</title>
        <authorList>
            <person name="Wiegand S."/>
            <person name="Jogler M."/>
            <person name="Boedeker C."/>
            <person name="Pinto D."/>
            <person name="Vollmers J."/>
            <person name="Rivas-Marin E."/>
            <person name="Kohn T."/>
            <person name="Peeters S.H."/>
            <person name="Heuer A."/>
            <person name="Rast P."/>
            <person name="Oberbeckmann S."/>
            <person name="Bunk B."/>
            <person name="Jeske O."/>
            <person name="Meyerdierks A."/>
            <person name="Storesund J.E."/>
            <person name="Kallscheuer N."/>
            <person name="Luecker S."/>
            <person name="Lage O.M."/>
            <person name="Pohl T."/>
            <person name="Merkel B.J."/>
            <person name="Hornburger P."/>
            <person name="Mueller R.-W."/>
            <person name="Bruemmer F."/>
            <person name="Labrenz M."/>
            <person name="Spormann A.M."/>
            <person name="Op den Camp H."/>
            <person name="Overmann J."/>
            <person name="Amann R."/>
            <person name="Jetten M.S.M."/>
            <person name="Mascher T."/>
            <person name="Medema M.H."/>
            <person name="Devos D.P."/>
            <person name="Kaster A.-K."/>
            <person name="Ovreas L."/>
            <person name="Rohde M."/>
            <person name="Galperin M.Y."/>
            <person name="Jogler C."/>
        </authorList>
    </citation>
    <scope>NUCLEOTIDE SEQUENCE [LARGE SCALE GENOMIC DNA]</scope>
    <source>
        <strain evidence="8 9">Pan265</strain>
    </source>
</reference>
<feature type="domain" description="Beta galactosidase small chain/" evidence="7">
    <location>
        <begin position="755"/>
        <end position="1034"/>
    </location>
</feature>
<dbReference type="InterPro" id="IPR011013">
    <property type="entry name" value="Gal_mutarotase_sf_dom"/>
</dbReference>
<evidence type="ECO:0000256" key="6">
    <source>
        <dbReference type="ARBA" id="ARBA00032230"/>
    </source>
</evidence>
<evidence type="ECO:0000313" key="8">
    <source>
        <dbReference type="EMBL" id="QDU71533.1"/>
    </source>
</evidence>
<dbReference type="RefSeq" id="WP_145445678.1">
    <property type="nucleotide sequence ID" value="NZ_CP036280.1"/>
</dbReference>
<dbReference type="Pfam" id="PF16353">
    <property type="entry name" value="LacZ_4"/>
    <property type="match status" value="1"/>
</dbReference>
<dbReference type="Gene3D" id="2.60.120.260">
    <property type="entry name" value="Galactose-binding domain-like"/>
    <property type="match status" value="1"/>
</dbReference>
<dbReference type="KEGG" id="mcad:Pan265_13830"/>
<dbReference type="GO" id="GO:0004565">
    <property type="term" value="F:beta-galactosidase activity"/>
    <property type="evidence" value="ECO:0007669"/>
    <property type="project" value="UniProtKB-EC"/>
</dbReference>
<dbReference type="SUPFAM" id="SSF74650">
    <property type="entry name" value="Galactose mutarotase-like"/>
    <property type="match status" value="1"/>
</dbReference>
<dbReference type="PANTHER" id="PTHR46323:SF2">
    <property type="entry name" value="BETA-GALACTOSIDASE"/>
    <property type="match status" value="1"/>
</dbReference>
<evidence type="ECO:0000256" key="2">
    <source>
        <dbReference type="ARBA" id="ARBA00007401"/>
    </source>
</evidence>
<dbReference type="InterPro" id="IPR032312">
    <property type="entry name" value="LacZ_4"/>
</dbReference>
<dbReference type="PRINTS" id="PR00132">
    <property type="entry name" value="GLHYDRLASE2"/>
</dbReference>
<dbReference type="SMART" id="SM01038">
    <property type="entry name" value="Bgal_small_N"/>
    <property type="match status" value="1"/>
</dbReference>
<dbReference type="GO" id="GO:0009341">
    <property type="term" value="C:beta-galactosidase complex"/>
    <property type="evidence" value="ECO:0007669"/>
    <property type="project" value="InterPro"/>
</dbReference>
<comment type="catalytic activity">
    <reaction evidence="1">
        <text>Hydrolysis of terminal non-reducing beta-D-galactose residues in beta-D-galactosides.</text>
        <dbReference type="EC" id="3.2.1.23"/>
    </reaction>
</comment>
<evidence type="ECO:0000256" key="1">
    <source>
        <dbReference type="ARBA" id="ARBA00001412"/>
    </source>
</evidence>
<comment type="similarity">
    <text evidence="2">Belongs to the glycosyl hydrolase 2 family.</text>
</comment>
<dbReference type="InterPro" id="IPR006104">
    <property type="entry name" value="Glyco_hydro_2_N"/>
</dbReference>
<keyword evidence="5 8" id="KW-0326">Glycosidase</keyword>
<accession>A0A518BX26</accession>
<dbReference type="GO" id="GO:0005990">
    <property type="term" value="P:lactose catabolic process"/>
    <property type="evidence" value="ECO:0007669"/>
    <property type="project" value="TreeGrafter"/>
</dbReference>
<evidence type="ECO:0000313" key="9">
    <source>
        <dbReference type="Proteomes" id="UP000320386"/>
    </source>
</evidence>
<dbReference type="InterPro" id="IPR036156">
    <property type="entry name" value="Beta-gal/glucu_dom_sf"/>
</dbReference>
<keyword evidence="9" id="KW-1185">Reference proteome</keyword>
<dbReference type="EC" id="3.2.1.23" evidence="3"/>
<dbReference type="EMBL" id="CP036280">
    <property type="protein sequence ID" value="QDU71533.1"/>
    <property type="molecule type" value="Genomic_DNA"/>
</dbReference>
<organism evidence="8 9">
    <name type="scientific">Mucisphaera calidilacus</name>
    <dbReference type="NCBI Taxonomy" id="2527982"/>
    <lineage>
        <taxon>Bacteria</taxon>
        <taxon>Pseudomonadati</taxon>
        <taxon>Planctomycetota</taxon>
        <taxon>Phycisphaerae</taxon>
        <taxon>Phycisphaerales</taxon>
        <taxon>Phycisphaeraceae</taxon>
        <taxon>Mucisphaera</taxon>
    </lineage>
</organism>
<gene>
    <name evidence="8" type="primary">lacZ_4</name>
    <name evidence="8" type="ORF">Pan265_13830</name>
</gene>
<dbReference type="SUPFAM" id="SSF51445">
    <property type="entry name" value="(Trans)glycosidases"/>
    <property type="match status" value="1"/>
</dbReference>
<dbReference type="InterPro" id="IPR017853">
    <property type="entry name" value="GH"/>
</dbReference>
<dbReference type="SUPFAM" id="SSF49785">
    <property type="entry name" value="Galactose-binding domain-like"/>
    <property type="match status" value="1"/>
</dbReference>
<dbReference type="Gene3D" id="3.20.20.80">
    <property type="entry name" value="Glycosidases"/>
    <property type="match status" value="1"/>
</dbReference>
<dbReference type="InterPro" id="IPR006102">
    <property type="entry name" value="Ig-like_GH2"/>
</dbReference>
<dbReference type="Gene3D" id="2.60.40.10">
    <property type="entry name" value="Immunoglobulins"/>
    <property type="match status" value="2"/>
</dbReference>
<dbReference type="Pfam" id="PF02837">
    <property type="entry name" value="Glyco_hydro_2_N"/>
    <property type="match status" value="1"/>
</dbReference>
<dbReference type="InterPro" id="IPR004199">
    <property type="entry name" value="B-gal_small/dom_5"/>
</dbReference>
<evidence type="ECO:0000256" key="4">
    <source>
        <dbReference type="ARBA" id="ARBA00022801"/>
    </source>
</evidence>
<dbReference type="InterPro" id="IPR006101">
    <property type="entry name" value="Glyco_hydro_2"/>
</dbReference>
<keyword evidence="4 8" id="KW-0378">Hydrolase</keyword>
<evidence type="ECO:0000259" key="7">
    <source>
        <dbReference type="SMART" id="SM01038"/>
    </source>
</evidence>
<dbReference type="GO" id="GO:0030246">
    <property type="term" value="F:carbohydrate binding"/>
    <property type="evidence" value="ECO:0007669"/>
    <property type="project" value="InterPro"/>
</dbReference>
<name>A0A518BX26_9BACT</name>
<evidence type="ECO:0000256" key="3">
    <source>
        <dbReference type="ARBA" id="ARBA00012756"/>
    </source>
</evidence>
<proteinExistence type="inferred from homology"/>
<dbReference type="Gene3D" id="2.70.98.10">
    <property type="match status" value="1"/>
</dbReference>
<dbReference type="InterPro" id="IPR006103">
    <property type="entry name" value="Glyco_hydro_2_cat"/>
</dbReference>
<dbReference type="OrthoDB" id="9801077at2"/>
<dbReference type="Pfam" id="PF02836">
    <property type="entry name" value="Glyco_hydro_2_C"/>
    <property type="match status" value="1"/>
</dbReference>
<evidence type="ECO:0000256" key="5">
    <source>
        <dbReference type="ARBA" id="ARBA00023295"/>
    </source>
</evidence>
<sequence length="1050" mass="116839">MYTTDRNILHRLMILIAAVAACSLLVSPTRAQNIEGDPAKARQQELAQQEAGLGLAAGGTAAEILPKVRLTPRDVSITGLDEHRITLDGTWRFVHEVPESFDGSAGSVKDWGEVQIPRHYALQGYPRMHRKFGVPVAYAKRFTIPDTWRGRRVALRFEGVDGYAKLWVNGQPAGKNDIATLPSEYDITPFIRAGENELTLTVEKSLVTHWSRRELGGITRTVYLQAMTEVNLARLHVDTRLNADAASATMNVHLRVANQSDAVTSNLFVQLALERADGTPVAIDSAEARTPLPAIAPGQTLEFMIPVRVHNIETWTAESPSLYIVTGELIDEERSLMSARQRFGFRDVRVAGHQLLINGSPVKLRGTNYHITHPDHGESVPRDLIQHDIELFKGCNFNALRSRPTPVYDYVELCDEMGVYTTVEAMVSIMMYDKGPAGDYGADPAIAGPYRHHVATMIESYYSNPSVITWGLGNECAYYDYFKVAALGMHKRDPSRPLFFGSDNRLGVGIPYMDINDDHYPRNRGNRASVSIDDLSHVADDAWDYPDDRPVFFTEWLHVHTNNVKEIAYDPGVDEFWARYAEIHLNHMYRMPHFLGGFHFKGAPYRNIGAPGIWRGVFDADRRINNLYWHVLKSHSPVRIHETAGLWDPVTQTLNFAVENRYDFTSLDELTLNWTHGDQTGQAVAVGDPGQTGKLMIPMTDPADPRPISLEVRDPHGALIDRYHLTVRGTQQQRQTPAAGKNHPLEIEQTDDLLIVTTGDVRYTLDRTTGLITQAARGGDVVIDGSPSLLALPAQLKNFRGQQKRTLVNQAVGWQAQHVDVSQREDHVRILATGRYTQAEGTITTTLHADGTAELAYDFTWTGTQPFALFSSGLTFPVTASHDRIRWDRKALWSVYPDDHIGRSSGIAIAAGNPALAASRTSYTEGPRPWPWSADLVSGVTRDFRSTKFDIRTAGLIDQQNKGLLVVGNGRQHVQAVPRNDDLEGNIFTAELHGPPADGFDLHVLDFHNGGTEPHLLKSIHFELRDIEFGSRLTGGATLRLGTYSEDAGR</sequence>
<dbReference type="Proteomes" id="UP000320386">
    <property type="component" value="Chromosome"/>
</dbReference>
<protein>
    <recommendedName>
        <fullName evidence="3">beta-galactosidase</fullName>
        <ecNumber evidence="3">3.2.1.23</ecNumber>
    </recommendedName>
    <alternativeName>
        <fullName evidence="6">Lactase</fullName>
    </alternativeName>
</protein>
<dbReference type="InterPro" id="IPR008979">
    <property type="entry name" value="Galactose-bd-like_sf"/>
</dbReference>
<dbReference type="AlphaFoldDB" id="A0A518BX26"/>
<dbReference type="PANTHER" id="PTHR46323">
    <property type="entry name" value="BETA-GALACTOSIDASE"/>
    <property type="match status" value="1"/>
</dbReference>
<dbReference type="InterPro" id="IPR050347">
    <property type="entry name" value="Bact_Beta-galactosidase"/>
</dbReference>
<dbReference type="PROSITE" id="PS51257">
    <property type="entry name" value="PROKAR_LIPOPROTEIN"/>
    <property type="match status" value="1"/>
</dbReference>
<dbReference type="Pfam" id="PF00703">
    <property type="entry name" value="Glyco_hydro_2"/>
    <property type="match status" value="1"/>
</dbReference>